<dbReference type="Proteomes" id="UP001552299">
    <property type="component" value="Unassembled WGS sequence"/>
</dbReference>
<accession>A0ABD0U5P1</accession>
<proteinExistence type="predicted"/>
<gene>
    <name evidence="2" type="ORF">M5K25_022106</name>
</gene>
<evidence type="ECO:0000259" key="1">
    <source>
        <dbReference type="Pfam" id="PF26138"/>
    </source>
</evidence>
<protein>
    <recommendedName>
        <fullName evidence="1">DUF8040 domain-containing protein</fullName>
    </recommendedName>
</protein>
<evidence type="ECO:0000313" key="3">
    <source>
        <dbReference type="Proteomes" id="UP001552299"/>
    </source>
</evidence>
<dbReference type="EMBL" id="JANQDX010000017">
    <property type="protein sequence ID" value="KAL0907681.1"/>
    <property type="molecule type" value="Genomic_DNA"/>
</dbReference>
<dbReference type="Pfam" id="PF26138">
    <property type="entry name" value="DUF8040"/>
    <property type="match status" value="1"/>
</dbReference>
<dbReference type="InterPro" id="IPR058353">
    <property type="entry name" value="DUF8040"/>
</dbReference>
<comment type="caution">
    <text evidence="2">The sequence shown here is derived from an EMBL/GenBank/DDBJ whole genome shotgun (WGS) entry which is preliminary data.</text>
</comment>
<feature type="domain" description="DUF8040" evidence="1">
    <location>
        <begin position="3"/>
        <end position="42"/>
    </location>
</feature>
<keyword evidence="3" id="KW-1185">Reference proteome</keyword>
<sequence length="95" mass="11209">MISSFGGGKLIAELLSGHPDRFYNMFHMSRSSFMDLLHVLEIFHGFRYFCIGLESIVSLSSEVIKSKDPMFRNTKREIQYDSRYMPYFKICMLKH</sequence>
<reference evidence="2 3" key="1">
    <citation type="journal article" date="2024" name="Plant Biotechnol. J.">
        <title>Dendrobium thyrsiflorum genome and its molecular insights into genes involved in important horticultural traits.</title>
        <authorList>
            <person name="Chen B."/>
            <person name="Wang J.Y."/>
            <person name="Zheng P.J."/>
            <person name="Li K.L."/>
            <person name="Liang Y.M."/>
            <person name="Chen X.F."/>
            <person name="Zhang C."/>
            <person name="Zhao X."/>
            <person name="He X."/>
            <person name="Zhang G.Q."/>
            <person name="Liu Z.J."/>
            <person name="Xu Q."/>
        </authorList>
    </citation>
    <scope>NUCLEOTIDE SEQUENCE [LARGE SCALE GENOMIC DNA]</scope>
    <source>
        <strain evidence="2">GZMU011</strain>
    </source>
</reference>
<evidence type="ECO:0000313" key="2">
    <source>
        <dbReference type="EMBL" id="KAL0907681.1"/>
    </source>
</evidence>
<dbReference type="AlphaFoldDB" id="A0ABD0U5P1"/>
<organism evidence="2 3">
    <name type="scientific">Dendrobium thyrsiflorum</name>
    <name type="common">Pinecone-like raceme dendrobium</name>
    <name type="synonym">Orchid</name>
    <dbReference type="NCBI Taxonomy" id="117978"/>
    <lineage>
        <taxon>Eukaryota</taxon>
        <taxon>Viridiplantae</taxon>
        <taxon>Streptophyta</taxon>
        <taxon>Embryophyta</taxon>
        <taxon>Tracheophyta</taxon>
        <taxon>Spermatophyta</taxon>
        <taxon>Magnoliopsida</taxon>
        <taxon>Liliopsida</taxon>
        <taxon>Asparagales</taxon>
        <taxon>Orchidaceae</taxon>
        <taxon>Epidendroideae</taxon>
        <taxon>Malaxideae</taxon>
        <taxon>Dendrobiinae</taxon>
        <taxon>Dendrobium</taxon>
    </lineage>
</organism>
<name>A0ABD0U5P1_DENTH</name>